<dbReference type="EMBL" id="CP144106">
    <property type="protein sequence ID" value="WWC91965.1"/>
    <property type="molecule type" value="Genomic_DNA"/>
</dbReference>
<dbReference type="Gene3D" id="3.40.50.360">
    <property type="match status" value="1"/>
</dbReference>
<dbReference type="RefSeq" id="XP_066078727.1">
    <property type="nucleotide sequence ID" value="XM_066222630.1"/>
</dbReference>
<evidence type="ECO:0000313" key="4">
    <source>
        <dbReference type="Proteomes" id="UP001355207"/>
    </source>
</evidence>
<organism evidence="3 4">
    <name type="scientific">Kwoniella dendrophila CBS 6074</name>
    <dbReference type="NCBI Taxonomy" id="1295534"/>
    <lineage>
        <taxon>Eukaryota</taxon>
        <taxon>Fungi</taxon>
        <taxon>Dikarya</taxon>
        <taxon>Basidiomycota</taxon>
        <taxon>Agaricomycotina</taxon>
        <taxon>Tremellomycetes</taxon>
        <taxon>Tremellales</taxon>
        <taxon>Cryptococcaceae</taxon>
        <taxon>Kwoniella</taxon>
    </lineage>
</organism>
<dbReference type="Pfam" id="PF03358">
    <property type="entry name" value="FMN_red"/>
    <property type="match status" value="1"/>
</dbReference>
<gene>
    <name evidence="3" type="ORF">L201_006918</name>
</gene>
<dbReference type="GO" id="GO:0005829">
    <property type="term" value="C:cytosol"/>
    <property type="evidence" value="ECO:0007669"/>
    <property type="project" value="TreeGrafter"/>
</dbReference>
<dbReference type="Proteomes" id="UP001355207">
    <property type="component" value="Chromosome 9"/>
</dbReference>
<feature type="region of interest" description="Disordered" evidence="1">
    <location>
        <begin position="196"/>
        <end position="219"/>
    </location>
</feature>
<name>A0AAX4K589_9TREE</name>
<feature type="compositionally biased region" description="Acidic residues" evidence="1">
    <location>
        <begin position="208"/>
        <end position="219"/>
    </location>
</feature>
<dbReference type="GO" id="GO:0016491">
    <property type="term" value="F:oxidoreductase activity"/>
    <property type="evidence" value="ECO:0007669"/>
    <property type="project" value="InterPro"/>
</dbReference>
<protein>
    <recommendedName>
        <fullName evidence="2">NADPH-dependent FMN reductase-like domain-containing protein</fullName>
    </recommendedName>
</protein>
<sequence>MLFKVGIILGSTRTHSNTAGVSRYLESLVSQHNNDKKATLKSNSNSDTINRMEVEVIHLTNSPGHPLPFLVEEPIMAKAHRPRNLSELSELYIDSKIQEWSKTVLQWDGLIIITPQYNWGYPGILKNCLDHLYYEFNKLPLGIITLGGTQGGLKCFEQLKIVCQGALNMNLIDKNVAIKLPKHFIQGENRIKGSYYNNNNNQNQNIDKDEDDNNDVDAQDESWLVEYQEELHVLLEQLVDKMKFRKEEQKR</sequence>
<dbReference type="GeneID" id="91097587"/>
<dbReference type="GO" id="GO:0010181">
    <property type="term" value="F:FMN binding"/>
    <property type="evidence" value="ECO:0007669"/>
    <property type="project" value="TreeGrafter"/>
</dbReference>
<accession>A0AAX4K589</accession>
<keyword evidence="4" id="KW-1185">Reference proteome</keyword>
<evidence type="ECO:0000259" key="2">
    <source>
        <dbReference type="Pfam" id="PF03358"/>
    </source>
</evidence>
<dbReference type="PANTHER" id="PTHR30543:SF21">
    <property type="entry name" value="NAD(P)H-DEPENDENT FMN REDUCTASE LOT6"/>
    <property type="match status" value="1"/>
</dbReference>
<feature type="domain" description="NADPH-dependent FMN reductase-like" evidence="2">
    <location>
        <begin position="4"/>
        <end position="178"/>
    </location>
</feature>
<dbReference type="AlphaFoldDB" id="A0AAX4K589"/>
<reference evidence="3 4" key="1">
    <citation type="submission" date="2024-01" db="EMBL/GenBank/DDBJ databases">
        <title>Comparative genomics of Cryptococcus and Kwoniella reveals pathogenesis evolution and contrasting modes of karyotype evolution via chromosome fusion or intercentromeric recombination.</title>
        <authorList>
            <person name="Coelho M.A."/>
            <person name="David-Palma M."/>
            <person name="Shea T."/>
            <person name="Bowers K."/>
            <person name="McGinley-Smith S."/>
            <person name="Mohammad A.W."/>
            <person name="Gnirke A."/>
            <person name="Yurkov A.M."/>
            <person name="Nowrousian M."/>
            <person name="Sun S."/>
            <person name="Cuomo C.A."/>
            <person name="Heitman J."/>
        </authorList>
    </citation>
    <scope>NUCLEOTIDE SEQUENCE [LARGE SCALE GENOMIC DNA]</scope>
    <source>
        <strain evidence="3 4">CBS 6074</strain>
    </source>
</reference>
<evidence type="ECO:0000256" key="1">
    <source>
        <dbReference type="SAM" id="MobiDB-lite"/>
    </source>
</evidence>
<evidence type="ECO:0000313" key="3">
    <source>
        <dbReference type="EMBL" id="WWC91965.1"/>
    </source>
</evidence>
<dbReference type="InterPro" id="IPR050712">
    <property type="entry name" value="NAD(P)H-dep_reductase"/>
</dbReference>
<dbReference type="InterPro" id="IPR029039">
    <property type="entry name" value="Flavoprotein-like_sf"/>
</dbReference>
<proteinExistence type="predicted"/>
<dbReference type="InterPro" id="IPR005025">
    <property type="entry name" value="FMN_Rdtase-like_dom"/>
</dbReference>
<dbReference type="SUPFAM" id="SSF52218">
    <property type="entry name" value="Flavoproteins"/>
    <property type="match status" value="1"/>
</dbReference>
<dbReference type="PANTHER" id="PTHR30543">
    <property type="entry name" value="CHROMATE REDUCTASE"/>
    <property type="match status" value="1"/>
</dbReference>